<accession>A0A3B6BX23</accession>
<dbReference type="InterPro" id="IPR002035">
    <property type="entry name" value="VWF_A"/>
</dbReference>
<protein>
    <recommendedName>
        <fullName evidence="1">VWFA domain-containing protein</fullName>
    </recommendedName>
</protein>
<dbReference type="OrthoDB" id="687730at2759"/>
<dbReference type="STRING" id="4565.A0A3B6BX23"/>
<dbReference type="SUPFAM" id="SSF53300">
    <property type="entry name" value="vWA-like"/>
    <property type="match status" value="1"/>
</dbReference>
<dbReference type="InterPro" id="IPR036465">
    <property type="entry name" value="vWFA_dom_sf"/>
</dbReference>
<reference evidence="2" key="1">
    <citation type="submission" date="2018-08" db="EMBL/GenBank/DDBJ databases">
        <authorList>
            <person name="Rossello M."/>
        </authorList>
    </citation>
    <scope>NUCLEOTIDE SEQUENCE [LARGE SCALE GENOMIC DNA]</scope>
    <source>
        <strain evidence="2">cv. Chinese Spring</strain>
    </source>
</reference>
<dbReference type="Proteomes" id="UP000019116">
    <property type="component" value="Chromosome 2B"/>
</dbReference>
<dbReference type="SMR" id="A0A3B6BX23"/>
<evidence type="ECO:0000313" key="2">
    <source>
        <dbReference type="EnsemblPlants" id="TraesCS2B02G026900.1"/>
    </source>
</evidence>
<dbReference type="Gramene" id="TraesCS2B02G026900.1">
    <property type="protein sequence ID" value="TraesCS2B02G026900.1"/>
    <property type="gene ID" value="TraesCS2B02G026900"/>
</dbReference>
<sequence length="599" mass="66862">MLELTGTAFSGDRPGLDLVVVVDVSGSMHGKKMNQLKTAMRFLVSKLSLMDQLSIVTFSNAATKLCPLQQITKASQRELQMLINSLKPCGDYTKIMDGLRSGLKILADRKVSGGRVAAVMLMCDGTRDDAQGAMQVGVSNNLPIYTFGFGMHSDPRVLSTIAANSMGGTFSHVPDIGGSGLTKAFSQCLAGLLTVAVQDLELTVAPAGDESTIVKVTCGNYPQTRNGDSLTVSFGHLYSREVRNVIVDLRFATVDSERSTEMLRVTYSYNSSSSRRQQLFAPHEMLTVWRTSVEVLHTSYTTAELQREEARLRTRRMINEAITMADGEDVLAAQCKLVEAQSMLDEQSNPLLRAELQKLLEHFQTSDEYLWRGSMYAFSSCSSHDRQRFTARGHDAETMRLFATQRMDEYLEQAKKFHMDPTKPLPSVDDDVEEEVAALLINVASREEEMRRLGLDTEESVRLFATPRMDTYLEQARVFNEEPTMPLPSVNEDGNKLLVAQNSLECVMEQSNLLLRTELQEPPKPEEANKEQGRAYALASETLHGRQRFPSRGGREESLRLFSTPRMDAYLELARVFDKDDEDVKEEVVSLIDVVASEE</sequence>
<dbReference type="Pfam" id="PF00092">
    <property type="entry name" value="VWA"/>
    <property type="match status" value="1"/>
</dbReference>
<dbReference type="Gramene" id="TraesCS2B03G0056200.1">
    <property type="protein sequence ID" value="TraesCS2B03G0056200.1.CDS"/>
    <property type="gene ID" value="TraesCS2B03G0056200"/>
</dbReference>
<gene>
    <name evidence="2" type="primary">LOC123038748</name>
</gene>
<dbReference type="SMART" id="SM00327">
    <property type="entry name" value="VWA"/>
    <property type="match status" value="1"/>
</dbReference>
<dbReference type="EnsemblPlants" id="TraesCS2B02G026900.1">
    <property type="protein sequence ID" value="TraesCS2B02G026900.1"/>
    <property type="gene ID" value="TraesCS2B02G026900"/>
</dbReference>
<proteinExistence type="predicted"/>
<dbReference type="PROSITE" id="PS50234">
    <property type="entry name" value="VWFA"/>
    <property type="match status" value="1"/>
</dbReference>
<evidence type="ECO:0000313" key="3">
    <source>
        <dbReference type="Proteomes" id="UP000019116"/>
    </source>
</evidence>
<dbReference type="Gramene" id="TraesWEE_scaffold_011821_01G000500.1">
    <property type="protein sequence ID" value="TraesWEE_scaffold_011821_01G000500.1"/>
    <property type="gene ID" value="TraesWEE_scaffold_011821_01G000500"/>
</dbReference>
<name>A0A3B6BX23_WHEAT</name>
<dbReference type="PANTHER" id="PTHR10579:SF129">
    <property type="entry name" value="OS01G0640200 PROTEIN"/>
    <property type="match status" value="1"/>
</dbReference>
<dbReference type="InterPro" id="IPR051266">
    <property type="entry name" value="CLCR"/>
</dbReference>
<dbReference type="Gramene" id="TraesSTA2B03G00826620.1">
    <property type="protein sequence ID" value="TraesSTA2B03G00826620.1"/>
    <property type="gene ID" value="TraesSTA2B03G00826620"/>
</dbReference>
<feature type="domain" description="VWFA" evidence="1">
    <location>
        <begin position="17"/>
        <end position="189"/>
    </location>
</feature>
<organism evidence="2">
    <name type="scientific">Triticum aestivum</name>
    <name type="common">Wheat</name>
    <dbReference type="NCBI Taxonomy" id="4565"/>
    <lineage>
        <taxon>Eukaryota</taxon>
        <taxon>Viridiplantae</taxon>
        <taxon>Streptophyta</taxon>
        <taxon>Embryophyta</taxon>
        <taxon>Tracheophyta</taxon>
        <taxon>Spermatophyta</taxon>
        <taxon>Magnoliopsida</taxon>
        <taxon>Liliopsida</taxon>
        <taxon>Poales</taxon>
        <taxon>Poaceae</taxon>
        <taxon>BOP clade</taxon>
        <taxon>Pooideae</taxon>
        <taxon>Triticodae</taxon>
        <taxon>Triticeae</taxon>
        <taxon>Triticinae</taxon>
        <taxon>Triticum</taxon>
    </lineage>
</organism>
<dbReference type="InterPro" id="IPR032838">
    <property type="entry name" value="Vwaint_dom"/>
</dbReference>
<dbReference type="AlphaFoldDB" id="A0A3B6BX23"/>
<dbReference type="PANTHER" id="PTHR10579">
    <property type="entry name" value="CALCIUM-ACTIVATED CHLORIDE CHANNEL REGULATOR"/>
    <property type="match status" value="1"/>
</dbReference>
<evidence type="ECO:0000259" key="1">
    <source>
        <dbReference type="PROSITE" id="PS50234"/>
    </source>
</evidence>
<dbReference type="RefSeq" id="XP_044318171.1">
    <property type="nucleotide sequence ID" value="XM_044462236.1"/>
</dbReference>
<keyword evidence="3" id="KW-1185">Reference proteome</keyword>
<dbReference type="GeneID" id="123038748"/>
<reference evidence="2" key="2">
    <citation type="submission" date="2018-10" db="UniProtKB">
        <authorList>
            <consortium name="EnsemblPlants"/>
        </authorList>
    </citation>
    <scope>IDENTIFICATION</scope>
</reference>
<dbReference type="Pfam" id="PF14624">
    <property type="entry name" value="Vwaint"/>
    <property type="match status" value="1"/>
</dbReference>
<dbReference type="OMA" id="INNDMAP"/>
<dbReference type="Gene3D" id="3.40.50.410">
    <property type="entry name" value="von Willebrand factor, type A domain"/>
    <property type="match status" value="1"/>
</dbReference>